<feature type="transmembrane region" description="Helical" evidence="1">
    <location>
        <begin position="79"/>
        <end position="100"/>
    </location>
</feature>
<feature type="transmembrane region" description="Helical" evidence="1">
    <location>
        <begin position="29"/>
        <end position="58"/>
    </location>
</feature>
<dbReference type="Gene3D" id="1.20.1250.20">
    <property type="entry name" value="MFS general substrate transporter like domains"/>
    <property type="match status" value="1"/>
</dbReference>
<feature type="transmembrane region" description="Helical" evidence="1">
    <location>
        <begin position="379"/>
        <end position="399"/>
    </location>
</feature>
<comment type="caution">
    <text evidence="2">The sequence shown here is derived from an EMBL/GenBank/DDBJ whole genome shotgun (WGS) entry which is preliminary data.</text>
</comment>
<feature type="transmembrane region" description="Helical" evidence="1">
    <location>
        <begin position="215"/>
        <end position="235"/>
    </location>
</feature>
<dbReference type="AlphaFoldDB" id="A0A7Y9FNV6"/>
<keyword evidence="1" id="KW-0812">Transmembrane</keyword>
<reference evidence="2 3" key="1">
    <citation type="submission" date="2020-08" db="EMBL/GenBank/DDBJ databases">
        <title>The Agave Microbiome: Exploring the role of microbial communities in plant adaptations to desert environments.</title>
        <authorList>
            <person name="Partida-Martinez L.P."/>
        </authorList>
    </citation>
    <scope>NUCLEOTIDE SEQUENCE [LARGE SCALE GENOMIC DNA]</scope>
    <source>
        <strain evidence="2 3">AS2.3</strain>
    </source>
</reference>
<name>A0A7Y9FNV6_9SPHN</name>
<keyword evidence="1" id="KW-0472">Membrane</keyword>
<feature type="transmembrane region" description="Helical" evidence="1">
    <location>
        <begin position="241"/>
        <end position="262"/>
    </location>
</feature>
<proteinExistence type="predicted"/>
<dbReference type="EMBL" id="JACCBY010000003">
    <property type="protein sequence ID" value="NYD90746.1"/>
    <property type="molecule type" value="Genomic_DNA"/>
</dbReference>
<feature type="transmembrane region" description="Helical" evidence="1">
    <location>
        <begin position="106"/>
        <end position="123"/>
    </location>
</feature>
<feature type="transmembrane region" description="Helical" evidence="1">
    <location>
        <begin position="274"/>
        <end position="296"/>
    </location>
</feature>
<evidence type="ECO:0000256" key="1">
    <source>
        <dbReference type="SAM" id="Phobius"/>
    </source>
</evidence>
<dbReference type="Pfam" id="PF13347">
    <property type="entry name" value="MFS_2"/>
    <property type="match status" value="1"/>
</dbReference>
<accession>A0A7Y9FNV6</accession>
<keyword evidence="3" id="KW-1185">Reference proteome</keyword>
<gene>
    <name evidence="2" type="ORF">HD841_002543</name>
</gene>
<dbReference type="InterPro" id="IPR036259">
    <property type="entry name" value="MFS_trans_sf"/>
</dbReference>
<evidence type="ECO:0000313" key="2">
    <source>
        <dbReference type="EMBL" id="NYD90746.1"/>
    </source>
</evidence>
<dbReference type="SUPFAM" id="SSF103473">
    <property type="entry name" value="MFS general substrate transporter"/>
    <property type="match status" value="1"/>
</dbReference>
<feature type="transmembrane region" description="Helical" evidence="1">
    <location>
        <begin position="338"/>
        <end position="359"/>
    </location>
</feature>
<keyword evidence="1" id="KW-1133">Transmembrane helix</keyword>
<protein>
    <submittedName>
        <fullName evidence="2">Na+/melibiose symporter-like transporter</fullName>
    </submittedName>
</protein>
<evidence type="ECO:0000313" key="3">
    <source>
        <dbReference type="Proteomes" id="UP000517753"/>
    </source>
</evidence>
<dbReference type="Proteomes" id="UP000517753">
    <property type="component" value="Unassembled WGS sequence"/>
</dbReference>
<feature type="transmembrane region" description="Helical" evidence="1">
    <location>
        <begin position="176"/>
        <end position="194"/>
    </location>
</feature>
<feature type="transmembrane region" description="Helical" evidence="1">
    <location>
        <begin position="302"/>
        <end position="326"/>
    </location>
</feature>
<organism evidence="2 3">
    <name type="scientific">Sphingomonas melonis</name>
    <dbReference type="NCBI Taxonomy" id="152682"/>
    <lineage>
        <taxon>Bacteria</taxon>
        <taxon>Pseudomonadati</taxon>
        <taxon>Pseudomonadota</taxon>
        <taxon>Alphaproteobacteria</taxon>
        <taxon>Sphingomonadales</taxon>
        <taxon>Sphingomonadaceae</taxon>
        <taxon>Sphingomonas</taxon>
    </lineage>
</organism>
<feature type="transmembrane region" description="Helical" evidence="1">
    <location>
        <begin position="150"/>
        <end position="170"/>
    </location>
</feature>
<sequence>MRRAAAALSPYLLAHFAKSQLWHASTILFGFFLTEACGLSATAMGLVMAGTLVLNGAIDAALGIGWRAQVVGLAGAARLQLAAAPVVCLFFLLFCATPLVGPDARLPWALAMLLGFRLAYPVLDVPQNAMVALAPLGEDGRCTLLARRNIASGLASIAVGAAAGPLLIRGAGIGPWLAWAAVLSLLVCATGWWLRRSPVTGVVDRPARRDADATPLPFATILAALAVMMAASSTFRTLEPYYAAYAAGGSGLLLWAAIGGLISQPAWLACRRRTSPAGALSLAALVLLLAALVLLAPLRTTATGVIVAGLGFGAGSSGLWLMLWAAMMRRAAAGAATAYVGIFTCVSKLAQAAAMLLLGRVLAASAYRVTLADPGSAPSLLIVLSLAILAATCLALAFAHARAASAGAPGPAGALPVALPPLSGS</sequence>